<gene>
    <name evidence="1" type="ORF">RSDT_0268</name>
</gene>
<evidence type="ECO:0000313" key="1">
    <source>
        <dbReference type="EMBL" id="BAV91780.1"/>
    </source>
</evidence>
<protein>
    <submittedName>
        <fullName evidence="1">NUDIX hydrolase</fullName>
    </submittedName>
</protein>
<dbReference type="GO" id="GO:0016787">
    <property type="term" value="F:hydrolase activity"/>
    <property type="evidence" value="ECO:0007669"/>
    <property type="project" value="UniProtKB-KW"/>
</dbReference>
<keyword evidence="1" id="KW-0378">Hydrolase</keyword>
<accession>A0A1J1DV99</accession>
<name>A0A1J1DV99_9BACT</name>
<proteinExistence type="predicted"/>
<keyword evidence="2" id="KW-1185">Reference proteome</keyword>
<reference evidence="1 2" key="1">
    <citation type="journal article" date="2017" name="ISME J.">
        <title>Genome of 'Ca. Desulfovibrio trichonymphae', an H2-oxidizing bacterium in a tripartite symbiotic system within a protist cell in the termite gut.</title>
        <authorList>
            <person name="Kuwahara H."/>
            <person name="Yuki M."/>
            <person name="Izawa K."/>
            <person name="Ohkuma M."/>
            <person name="Hongoh Y."/>
        </authorList>
    </citation>
    <scope>NUCLEOTIDE SEQUENCE [LARGE SCALE GENOMIC DNA]</scope>
    <source>
        <strain evidence="1 2">Rs-N31</strain>
    </source>
</reference>
<dbReference type="RefSeq" id="WP_096399317.1">
    <property type="nucleotide sequence ID" value="NZ_AP017368.1"/>
</dbReference>
<dbReference type="AlphaFoldDB" id="A0A1J1DV99"/>
<dbReference type="OrthoDB" id="5458462at2"/>
<sequence length="172" mass="19731">MTTKLYPGLRQTQRRVEIVDSRNMPIGIMDYKNVLHQRLPHRTVALLLRDACGRVLLTLQPQSGWSFSSFSHVPAGQSAETRATTTLHDNWNLRSSRIVPIGIFPPCMENRQSFTTFFEARLSAVTAAELAVSTEHHLLLDYDELKGMNTHFKDMLTPYMRIIIQNGYIRPF</sequence>
<dbReference type="EMBL" id="AP017368">
    <property type="protein sequence ID" value="BAV91780.1"/>
    <property type="molecule type" value="Genomic_DNA"/>
</dbReference>
<dbReference type="SUPFAM" id="SSF55811">
    <property type="entry name" value="Nudix"/>
    <property type="match status" value="1"/>
</dbReference>
<dbReference type="InterPro" id="IPR015797">
    <property type="entry name" value="NUDIX_hydrolase-like_dom_sf"/>
</dbReference>
<evidence type="ECO:0000313" key="2">
    <source>
        <dbReference type="Proteomes" id="UP000242645"/>
    </source>
</evidence>
<dbReference type="Proteomes" id="UP000242645">
    <property type="component" value="Chromosome"/>
</dbReference>
<dbReference type="KEGG" id="dtr:RSDT_0268"/>
<dbReference type="Gene3D" id="3.90.79.10">
    <property type="entry name" value="Nucleoside Triphosphate Pyrophosphohydrolase"/>
    <property type="match status" value="1"/>
</dbReference>
<organism evidence="1 2">
    <name type="scientific">Candidatus Desulfovibrio trichonymphae</name>
    <dbReference type="NCBI Taxonomy" id="1725232"/>
    <lineage>
        <taxon>Bacteria</taxon>
        <taxon>Pseudomonadati</taxon>
        <taxon>Thermodesulfobacteriota</taxon>
        <taxon>Desulfovibrionia</taxon>
        <taxon>Desulfovibrionales</taxon>
        <taxon>Desulfovibrionaceae</taxon>
        <taxon>Desulfovibrio</taxon>
    </lineage>
</organism>